<dbReference type="PANTHER" id="PTHR43298:SF2">
    <property type="entry name" value="FMN_FAD EXPORTER YEEO-RELATED"/>
    <property type="match status" value="1"/>
</dbReference>
<proteinExistence type="inferred from homology"/>
<protein>
    <recommendedName>
        <fullName evidence="4">Probable multidrug resistance protein NorM</fullName>
    </recommendedName>
    <alternativeName>
        <fullName evidence="12">Multidrug-efflux transporter</fullName>
    </alternativeName>
</protein>
<keyword evidence="10" id="KW-0406">Ion transport</keyword>
<dbReference type="Pfam" id="PF01554">
    <property type="entry name" value="MatE"/>
    <property type="match status" value="2"/>
</dbReference>
<dbReference type="CDD" id="cd13137">
    <property type="entry name" value="MATE_NorM_like"/>
    <property type="match status" value="1"/>
</dbReference>
<evidence type="ECO:0000313" key="15">
    <source>
        <dbReference type="Proteomes" id="UP000658131"/>
    </source>
</evidence>
<feature type="transmembrane region" description="Helical" evidence="13">
    <location>
        <begin position="74"/>
        <end position="96"/>
    </location>
</feature>
<evidence type="ECO:0000256" key="9">
    <source>
        <dbReference type="ARBA" id="ARBA00022989"/>
    </source>
</evidence>
<keyword evidence="9 13" id="KW-1133">Transmembrane helix</keyword>
<evidence type="ECO:0000256" key="1">
    <source>
        <dbReference type="ARBA" id="ARBA00003408"/>
    </source>
</evidence>
<feature type="transmembrane region" description="Helical" evidence="13">
    <location>
        <begin position="339"/>
        <end position="359"/>
    </location>
</feature>
<dbReference type="PANTHER" id="PTHR43298">
    <property type="entry name" value="MULTIDRUG RESISTANCE PROTEIN NORM-RELATED"/>
    <property type="match status" value="1"/>
</dbReference>
<dbReference type="NCBIfam" id="TIGR00797">
    <property type="entry name" value="matE"/>
    <property type="match status" value="1"/>
</dbReference>
<keyword evidence="7" id="KW-1003">Cell membrane</keyword>
<dbReference type="InterPro" id="IPR048279">
    <property type="entry name" value="MdtK-like"/>
</dbReference>
<feature type="transmembrane region" description="Helical" evidence="13">
    <location>
        <begin position="262"/>
        <end position="286"/>
    </location>
</feature>
<dbReference type="EMBL" id="JACRTB010000014">
    <property type="protein sequence ID" value="MBC8576694.1"/>
    <property type="molecule type" value="Genomic_DNA"/>
</dbReference>
<sequence>MAWPSIVESFLIAFVGMVDTMMVGSLGSHAITAVGLCTQPKFIMLAFFMALGVAVSATVARRRGEADQEGANRVLMQALAISAAVTALISFSAFFFADPIIRFTGSAPDTHAEAVGYFRILSVGLCFTSLTLIINAAQRGAGNTRIAMQTNMVSNLVNVFFNYLLIGGNFGFPRLGVRGAALATVIGTVCGFLMSLRSVSNPHGFLYLFDLHHMRFDLRTLRGLVSVGASTLAEQVFMRFGFLTYARIVAGLGTTAFAAHQIGINLLSLSFSFGDGLSAASIALVGRSLGERRPDLAKIYGSACQHIGFAFSVMLSVVFLLGNVRIFELFNDEPEVLQYSWMIIVVLCITVFAQISNVIFTGCLRAGGDTFYAAIVALVSIAVIRPLAGWFFCYPVGWGLTGAWVGLLFDQASRIALSYPRFRGGRWTKISL</sequence>
<keyword evidence="8 13" id="KW-0812">Transmembrane</keyword>
<evidence type="ECO:0000256" key="10">
    <source>
        <dbReference type="ARBA" id="ARBA00023065"/>
    </source>
</evidence>
<feature type="transmembrane region" description="Helical" evidence="13">
    <location>
        <begin position="220"/>
        <end position="242"/>
    </location>
</feature>
<dbReference type="PIRSF" id="PIRSF006603">
    <property type="entry name" value="DinF"/>
    <property type="match status" value="1"/>
</dbReference>
<feature type="transmembrane region" description="Helical" evidence="13">
    <location>
        <begin position="155"/>
        <end position="173"/>
    </location>
</feature>
<gene>
    <name evidence="14" type="ORF">H8717_09795</name>
</gene>
<keyword evidence="5" id="KW-0813">Transport</keyword>
<evidence type="ECO:0000313" key="14">
    <source>
        <dbReference type="EMBL" id="MBC8576694.1"/>
    </source>
</evidence>
<keyword evidence="15" id="KW-1185">Reference proteome</keyword>
<comment type="caution">
    <text evidence="14">The sequence shown here is derived from an EMBL/GenBank/DDBJ whole genome shotgun (WGS) entry which is preliminary data.</text>
</comment>
<dbReference type="InterPro" id="IPR050222">
    <property type="entry name" value="MATE_MdtK"/>
</dbReference>
<evidence type="ECO:0000256" key="8">
    <source>
        <dbReference type="ARBA" id="ARBA00022692"/>
    </source>
</evidence>
<evidence type="ECO:0000256" key="13">
    <source>
        <dbReference type="SAM" id="Phobius"/>
    </source>
</evidence>
<feature type="transmembrane region" description="Helical" evidence="13">
    <location>
        <begin position="12"/>
        <end position="36"/>
    </location>
</feature>
<comment type="subcellular location">
    <subcellularLocation>
        <location evidence="2">Cell membrane</location>
        <topology evidence="2">Multi-pass membrane protein</topology>
    </subcellularLocation>
</comment>
<evidence type="ECO:0000256" key="4">
    <source>
        <dbReference type="ARBA" id="ARBA00020268"/>
    </source>
</evidence>
<feature type="transmembrane region" description="Helical" evidence="13">
    <location>
        <begin position="307"/>
        <end position="327"/>
    </location>
</feature>
<reference evidence="14 15" key="1">
    <citation type="submission" date="2020-08" db="EMBL/GenBank/DDBJ databases">
        <title>Genome public.</title>
        <authorList>
            <person name="Liu C."/>
            <person name="Sun Q."/>
        </authorList>
    </citation>
    <scope>NUCLEOTIDE SEQUENCE [LARGE SCALE GENOMIC DNA]</scope>
    <source>
        <strain evidence="14 15">BX1</strain>
    </source>
</reference>
<dbReference type="Proteomes" id="UP000658131">
    <property type="component" value="Unassembled WGS sequence"/>
</dbReference>
<feature type="transmembrane region" description="Helical" evidence="13">
    <location>
        <begin position="179"/>
        <end position="199"/>
    </location>
</feature>
<keyword evidence="6" id="KW-0050">Antiport</keyword>
<comment type="function">
    <text evidence="1">Multidrug efflux pump.</text>
</comment>
<evidence type="ECO:0000256" key="12">
    <source>
        <dbReference type="ARBA" id="ARBA00031636"/>
    </source>
</evidence>
<comment type="similarity">
    <text evidence="3">Belongs to the multi antimicrobial extrusion (MATE) (TC 2.A.66.1) family.</text>
</comment>
<evidence type="ECO:0000256" key="2">
    <source>
        <dbReference type="ARBA" id="ARBA00004651"/>
    </source>
</evidence>
<accession>A0ABR7NJW3</accession>
<evidence type="ECO:0000256" key="7">
    <source>
        <dbReference type="ARBA" id="ARBA00022475"/>
    </source>
</evidence>
<feature type="transmembrane region" description="Helical" evidence="13">
    <location>
        <begin position="371"/>
        <end position="392"/>
    </location>
</feature>
<evidence type="ECO:0000256" key="11">
    <source>
        <dbReference type="ARBA" id="ARBA00023136"/>
    </source>
</evidence>
<dbReference type="InterPro" id="IPR002528">
    <property type="entry name" value="MATE_fam"/>
</dbReference>
<organism evidence="14 15">
    <name type="scientific">Yanshouia hominis</name>
    <dbReference type="NCBI Taxonomy" id="2763673"/>
    <lineage>
        <taxon>Bacteria</taxon>
        <taxon>Bacillati</taxon>
        <taxon>Bacillota</taxon>
        <taxon>Clostridia</taxon>
        <taxon>Eubacteriales</taxon>
        <taxon>Oscillospiraceae</taxon>
        <taxon>Yanshouia</taxon>
    </lineage>
</organism>
<feature type="transmembrane region" description="Helical" evidence="13">
    <location>
        <begin position="116"/>
        <end position="134"/>
    </location>
</feature>
<keyword evidence="11 13" id="KW-0472">Membrane</keyword>
<evidence type="ECO:0000256" key="5">
    <source>
        <dbReference type="ARBA" id="ARBA00022448"/>
    </source>
</evidence>
<evidence type="ECO:0000256" key="6">
    <source>
        <dbReference type="ARBA" id="ARBA00022449"/>
    </source>
</evidence>
<feature type="transmembrane region" description="Helical" evidence="13">
    <location>
        <begin position="42"/>
        <end position="62"/>
    </location>
</feature>
<name>A0ABR7NJW3_9FIRM</name>
<evidence type="ECO:0000256" key="3">
    <source>
        <dbReference type="ARBA" id="ARBA00010199"/>
    </source>
</evidence>